<accession>A0RUT1</accession>
<evidence type="ECO:0008006" key="3">
    <source>
        <dbReference type="Google" id="ProtNLM"/>
    </source>
</evidence>
<evidence type="ECO:0000313" key="1">
    <source>
        <dbReference type="EMBL" id="ABK77098.1"/>
    </source>
</evidence>
<dbReference type="HOGENOM" id="CLU_1431586_0_0_2"/>
<dbReference type="EMBL" id="DP000238">
    <property type="protein sequence ID" value="ABK77098.1"/>
    <property type="molecule type" value="Genomic_DNA"/>
</dbReference>
<dbReference type="InterPro" id="IPR029060">
    <property type="entry name" value="PIN-like_dom_sf"/>
</dbReference>
<organism evidence="1 2">
    <name type="scientific">Cenarchaeum symbiosum (strain A)</name>
    <dbReference type="NCBI Taxonomy" id="414004"/>
    <lineage>
        <taxon>Archaea</taxon>
        <taxon>Nitrososphaerota</taxon>
        <taxon>Candidatus Cenarchaeales</taxon>
        <taxon>Candidatus Cenarchaeaceae</taxon>
        <taxon>Candidatus Cenarchaeum</taxon>
    </lineage>
</organism>
<proteinExistence type="predicted"/>
<dbReference type="Proteomes" id="UP000000758">
    <property type="component" value="Chromosome"/>
</dbReference>
<sequence>MVPSAPYGYTFDTCAIINVWRNPNISTPLRMLLETEGSIVYMNSYVVGELAVKSLGQDEAGRMLHEHLGADAGADVISTMRERAGSMLQKRLGADVSGGDVIPKMREHAVQMEEHCPTLHSPDSIILAFAMYTKTVLVTHDKGLLAATEKMKAPCVDPNVIVGDCSAKRRRNQFEGLVGYMGSARLGFD</sequence>
<keyword evidence="2" id="KW-1185">Reference proteome</keyword>
<name>A0RUT1_CENSY</name>
<dbReference type="KEGG" id="csy:CENSYa_0464"/>
<dbReference type="EnsemblBacteria" id="ABK77098">
    <property type="protein sequence ID" value="ABK77098"/>
    <property type="gene ID" value="CENSYa_0464"/>
</dbReference>
<protein>
    <recommendedName>
        <fullName evidence="3">PIN domain-containing protein</fullName>
    </recommendedName>
</protein>
<dbReference type="AlphaFoldDB" id="A0RUT1"/>
<dbReference type="SUPFAM" id="SSF88723">
    <property type="entry name" value="PIN domain-like"/>
    <property type="match status" value="1"/>
</dbReference>
<evidence type="ECO:0000313" key="2">
    <source>
        <dbReference type="Proteomes" id="UP000000758"/>
    </source>
</evidence>
<gene>
    <name evidence="1" type="ordered locus">CENSYa_0464</name>
</gene>
<reference evidence="1 2" key="1">
    <citation type="journal article" date="2006" name="Proc. Natl. Acad. Sci. U.S.A.">
        <title>Genomic analysis of the uncultivated marine crenarchaeote Cenarchaeum symbiosum.</title>
        <authorList>
            <person name="Hallam S.J."/>
            <person name="Konstantinidis K.T."/>
            <person name="Putnam N."/>
            <person name="Schleper C."/>
            <person name="Watanabe Y."/>
            <person name="Sugahara J."/>
            <person name="Preston C."/>
            <person name="de la Torre J."/>
            <person name="Richardson P.M."/>
            <person name="DeLong E.F."/>
        </authorList>
    </citation>
    <scope>NUCLEOTIDE SEQUENCE [LARGE SCALE GENOMIC DNA]</scope>
    <source>
        <strain evidence="2">A</strain>
    </source>
</reference>